<reference evidence="6 7" key="1">
    <citation type="journal article" date="2024" name="Nat. Commun.">
        <title>Phylogenomics reveals the evolutionary origins of lichenization in chlorophyte algae.</title>
        <authorList>
            <person name="Puginier C."/>
            <person name="Libourel C."/>
            <person name="Otte J."/>
            <person name="Skaloud P."/>
            <person name="Haon M."/>
            <person name="Grisel S."/>
            <person name="Petersen M."/>
            <person name="Berrin J.G."/>
            <person name="Delaux P.M."/>
            <person name="Dal Grande F."/>
            <person name="Keller J."/>
        </authorList>
    </citation>
    <scope>NUCLEOTIDE SEQUENCE [LARGE SCALE GENOMIC DNA]</scope>
    <source>
        <strain evidence="6 7">SAG 245.80</strain>
    </source>
</reference>
<dbReference type="CDD" id="cd01898">
    <property type="entry name" value="Obg"/>
    <property type="match status" value="1"/>
</dbReference>
<dbReference type="InterPro" id="IPR045086">
    <property type="entry name" value="OBG_GTPase"/>
</dbReference>
<dbReference type="InterPro" id="IPR006169">
    <property type="entry name" value="GTP1_OBG_dom"/>
</dbReference>
<dbReference type="GO" id="GO:0003924">
    <property type="term" value="F:GTPase activity"/>
    <property type="evidence" value="ECO:0007669"/>
    <property type="project" value="InterPro"/>
</dbReference>
<keyword evidence="2" id="KW-0342">GTP-binding</keyword>
<sequence>MLTKGAGAAAAATKKRTQNKEDIQKLLEDEPHKVFDKVDITVRAGSGGGGEVVAKGAGKMVKNFKYRARSSLPKQIFLPTAAPADGAEGASVVLVADPALDNLLHLHGKPTLCGRNGAAGNPLTGSAGPLRRALKQRAVTPPLRIPVPLGTVVKRRRGGALLGELLRPGQTLVVARGGAGGAGVVAPAKRGTARAGGARRRQDGDEEEEGAVDDANWEADAVGAQGEEVGLSLLMRVVADVGLVGLPNAGKSSLLAALTRAQPEIAAYPFTTLMPNLGTTGTGPPGGGWGDGPGGAVLADLPGLIEGAHVGRGLGRMFLRHLRRTSALLHVVDAATGDPVADYLTVRRELRLYNPEYCTRPHVVALNKADLLAADWGGPARAAPSALEAAILQAARQMQDGAEGEVQPSLPQAVLTVSATEGTGVARLNQELRVLLE</sequence>
<evidence type="ECO:0000259" key="5">
    <source>
        <dbReference type="PROSITE" id="PS51883"/>
    </source>
</evidence>
<dbReference type="PANTHER" id="PTHR11702">
    <property type="entry name" value="DEVELOPMENTALLY REGULATED GTP-BINDING PROTEIN-RELATED"/>
    <property type="match status" value="1"/>
</dbReference>
<dbReference type="InterPro" id="IPR036726">
    <property type="entry name" value="GTP1_OBG_dom_sf"/>
</dbReference>
<evidence type="ECO:0000256" key="2">
    <source>
        <dbReference type="ARBA" id="ARBA00023134"/>
    </source>
</evidence>
<dbReference type="PROSITE" id="PS51883">
    <property type="entry name" value="OBG"/>
    <property type="match status" value="1"/>
</dbReference>
<dbReference type="InterPro" id="IPR027417">
    <property type="entry name" value="P-loop_NTPase"/>
</dbReference>
<dbReference type="InterPro" id="IPR006073">
    <property type="entry name" value="GTP-bd"/>
</dbReference>
<dbReference type="InterPro" id="IPR031167">
    <property type="entry name" value="G_OBG"/>
</dbReference>
<dbReference type="Pfam" id="PF01926">
    <property type="entry name" value="MMR_HSR1"/>
    <property type="match status" value="1"/>
</dbReference>
<proteinExistence type="predicted"/>
<evidence type="ECO:0000259" key="4">
    <source>
        <dbReference type="PROSITE" id="PS51710"/>
    </source>
</evidence>
<evidence type="ECO:0000256" key="1">
    <source>
        <dbReference type="ARBA" id="ARBA00022741"/>
    </source>
</evidence>
<dbReference type="GO" id="GO:0042254">
    <property type="term" value="P:ribosome biogenesis"/>
    <property type="evidence" value="ECO:0007669"/>
    <property type="project" value="UniProtKB-UniRule"/>
</dbReference>
<dbReference type="SUPFAM" id="SSF82051">
    <property type="entry name" value="Obg GTP-binding protein N-terminal domain"/>
    <property type="match status" value="1"/>
</dbReference>
<feature type="region of interest" description="Disordered" evidence="3">
    <location>
        <begin position="191"/>
        <end position="212"/>
    </location>
</feature>
<evidence type="ECO:0000313" key="7">
    <source>
        <dbReference type="Proteomes" id="UP001445335"/>
    </source>
</evidence>
<dbReference type="Gene3D" id="2.70.210.12">
    <property type="entry name" value="GTP1/OBG domain"/>
    <property type="match status" value="1"/>
</dbReference>
<name>A0AAW1S7N1_9CHLO</name>
<dbReference type="Pfam" id="PF01018">
    <property type="entry name" value="GTP1_OBG"/>
    <property type="match status" value="1"/>
</dbReference>
<dbReference type="EMBL" id="JALJOU010000009">
    <property type="protein sequence ID" value="KAK9842086.1"/>
    <property type="molecule type" value="Genomic_DNA"/>
</dbReference>
<gene>
    <name evidence="6" type="ORF">WJX81_007789</name>
</gene>
<dbReference type="SUPFAM" id="SSF52540">
    <property type="entry name" value="P-loop containing nucleoside triphosphate hydrolases"/>
    <property type="match status" value="1"/>
</dbReference>
<dbReference type="PROSITE" id="PS51710">
    <property type="entry name" value="G_OBG"/>
    <property type="match status" value="1"/>
</dbReference>
<organism evidence="6 7">
    <name type="scientific">Elliptochloris bilobata</name>
    <dbReference type="NCBI Taxonomy" id="381761"/>
    <lineage>
        <taxon>Eukaryota</taxon>
        <taxon>Viridiplantae</taxon>
        <taxon>Chlorophyta</taxon>
        <taxon>core chlorophytes</taxon>
        <taxon>Trebouxiophyceae</taxon>
        <taxon>Trebouxiophyceae incertae sedis</taxon>
        <taxon>Elliptochloris clade</taxon>
        <taxon>Elliptochloris</taxon>
    </lineage>
</organism>
<comment type="caution">
    <text evidence="6">The sequence shown here is derived from an EMBL/GenBank/DDBJ whole genome shotgun (WGS) entry which is preliminary data.</text>
</comment>
<keyword evidence="7" id="KW-1185">Reference proteome</keyword>
<dbReference type="PRINTS" id="PR00326">
    <property type="entry name" value="GTP1OBG"/>
</dbReference>
<dbReference type="InterPro" id="IPR006074">
    <property type="entry name" value="GTP1-OBG_CS"/>
</dbReference>
<dbReference type="GO" id="GO:0005525">
    <property type="term" value="F:GTP binding"/>
    <property type="evidence" value="ECO:0007669"/>
    <property type="project" value="UniProtKB-KW"/>
</dbReference>
<evidence type="ECO:0000256" key="3">
    <source>
        <dbReference type="SAM" id="MobiDB-lite"/>
    </source>
</evidence>
<dbReference type="GO" id="GO:0005739">
    <property type="term" value="C:mitochondrion"/>
    <property type="evidence" value="ECO:0007669"/>
    <property type="project" value="TreeGrafter"/>
</dbReference>
<feature type="region of interest" description="Disordered" evidence="3">
    <location>
        <begin position="1"/>
        <end position="21"/>
    </location>
</feature>
<dbReference type="PANTHER" id="PTHR11702:SF39">
    <property type="entry name" value="GTP-BINDING PROTEIN OBGC2-RELATED"/>
    <property type="match status" value="1"/>
</dbReference>
<dbReference type="Gene3D" id="3.40.50.300">
    <property type="entry name" value="P-loop containing nucleotide triphosphate hydrolases"/>
    <property type="match status" value="1"/>
</dbReference>
<dbReference type="PROSITE" id="PS00905">
    <property type="entry name" value="GTP1_OBG"/>
    <property type="match status" value="1"/>
</dbReference>
<protein>
    <submittedName>
        <fullName evidence="6">Uncharacterized protein</fullName>
    </submittedName>
</protein>
<feature type="domain" description="Obg" evidence="5">
    <location>
        <begin position="32"/>
        <end position="219"/>
    </location>
</feature>
<feature type="compositionally biased region" description="Low complexity" evidence="3">
    <location>
        <begin position="1"/>
        <end position="12"/>
    </location>
</feature>
<keyword evidence="1" id="KW-0547">Nucleotide-binding</keyword>
<dbReference type="AlphaFoldDB" id="A0AAW1S7N1"/>
<dbReference type="Proteomes" id="UP001445335">
    <property type="component" value="Unassembled WGS sequence"/>
</dbReference>
<feature type="domain" description="OBG-type G" evidence="4">
    <location>
        <begin position="239"/>
        <end position="437"/>
    </location>
</feature>
<accession>A0AAW1S7N1</accession>
<evidence type="ECO:0000313" key="6">
    <source>
        <dbReference type="EMBL" id="KAK9842086.1"/>
    </source>
</evidence>